<reference evidence="3 4" key="1">
    <citation type="submission" date="2022-05" db="EMBL/GenBank/DDBJ databases">
        <authorList>
            <consortium name="Genoscope - CEA"/>
            <person name="William W."/>
        </authorList>
    </citation>
    <scope>NUCLEOTIDE SEQUENCE [LARGE SCALE GENOMIC DNA]</scope>
</reference>
<evidence type="ECO:0000256" key="2">
    <source>
        <dbReference type="SAM" id="Phobius"/>
    </source>
</evidence>
<feature type="non-terminal residue" evidence="3">
    <location>
        <position position="178"/>
    </location>
</feature>
<evidence type="ECO:0000313" key="4">
    <source>
        <dbReference type="Proteomes" id="UP001159405"/>
    </source>
</evidence>
<keyword evidence="2" id="KW-0812">Transmembrane</keyword>
<feature type="non-terminal residue" evidence="3">
    <location>
        <position position="1"/>
    </location>
</feature>
<keyword evidence="4" id="KW-1185">Reference proteome</keyword>
<dbReference type="EMBL" id="CALNXK010000420">
    <property type="protein sequence ID" value="CAH3185295.1"/>
    <property type="molecule type" value="Genomic_DNA"/>
</dbReference>
<name>A0ABN8S4U4_9CNID</name>
<gene>
    <name evidence="3" type="ORF">PLOB_00032511</name>
</gene>
<sequence length="178" mass="20112">NLFVVNPVFQNWCHDGRENEKALGLVPSRVSGPHSHKNRGTQQDHWNLPHRQPNSNKLHYHGYVKKYGPSRTVILLIALSWLVSITALLLTVMVIFDKIGSPCGCSGTQVPPQVQQVNSNQNNELLAKMKFLEENVSNHHDALIERIGINMTTLLSTTSYMDYKLTDLEKRTTRALDA</sequence>
<keyword evidence="2" id="KW-1133">Transmembrane helix</keyword>
<keyword evidence="2" id="KW-0472">Membrane</keyword>
<dbReference type="Proteomes" id="UP001159405">
    <property type="component" value="Unassembled WGS sequence"/>
</dbReference>
<organism evidence="3 4">
    <name type="scientific">Porites lobata</name>
    <dbReference type="NCBI Taxonomy" id="104759"/>
    <lineage>
        <taxon>Eukaryota</taxon>
        <taxon>Metazoa</taxon>
        <taxon>Cnidaria</taxon>
        <taxon>Anthozoa</taxon>
        <taxon>Hexacorallia</taxon>
        <taxon>Scleractinia</taxon>
        <taxon>Fungiina</taxon>
        <taxon>Poritidae</taxon>
        <taxon>Porites</taxon>
    </lineage>
</organism>
<evidence type="ECO:0000313" key="3">
    <source>
        <dbReference type="EMBL" id="CAH3185295.1"/>
    </source>
</evidence>
<evidence type="ECO:0000256" key="1">
    <source>
        <dbReference type="SAM" id="MobiDB-lite"/>
    </source>
</evidence>
<comment type="caution">
    <text evidence="3">The sequence shown here is derived from an EMBL/GenBank/DDBJ whole genome shotgun (WGS) entry which is preliminary data.</text>
</comment>
<feature type="transmembrane region" description="Helical" evidence="2">
    <location>
        <begin position="73"/>
        <end position="96"/>
    </location>
</feature>
<proteinExistence type="predicted"/>
<protein>
    <submittedName>
        <fullName evidence="3">Uncharacterized protein</fullName>
    </submittedName>
</protein>
<feature type="region of interest" description="Disordered" evidence="1">
    <location>
        <begin position="28"/>
        <end position="52"/>
    </location>
</feature>
<accession>A0ABN8S4U4</accession>